<dbReference type="InterPro" id="IPR013549">
    <property type="entry name" value="DUF1731"/>
</dbReference>
<evidence type="ECO:0000313" key="4">
    <source>
        <dbReference type="EMBL" id="MFL9833027.1"/>
    </source>
</evidence>
<dbReference type="InterPro" id="IPR001509">
    <property type="entry name" value="Epimerase_deHydtase"/>
</dbReference>
<comment type="caution">
    <text evidence="4">The sequence shown here is derived from an EMBL/GenBank/DDBJ whole genome shotgun (WGS) entry which is preliminary data.</text>
</comment>
<dbReference type="EMBL" id="JBELPY010000001">
    <property type="protein sequence ID" value="MFL9833027.1"/>
    <property type="molecule type" value="Genomic_DNA"/>
</dbReference>
<dbReference type="InterPro" id="IPR010099">
    <property type="entry name" value="SDR39U1"/>
</dbReference>
<proteinExistence type="inferred from homology"/>
<gene>
    <name evidence="4" type="ORF">ABS765_03160</name>
</gene>
<dbReference type="Gene3D" id="3.40.50.720">
    <property type="entry name" value="NAD(P)-binding Rossmann-like Domain"/>
    <property type="match status" value="1"/>
</dbReference>
<evidence type="ECO:0000259" key="3">
    <source>
        <dbReference type="Pfam" id="PF08338"/>
    </source>
</evidence>
<dbReference type="SUPFAM" id="SSF51735">
    <property type="entry name" value="NAD(P)-binding Rossmann-fold domains"/>
    <property type="match status" value="1"/>
</dbReference>
<evidence type="ECO:0000259" key="2">
    <source>
        <dbReference type="Pfam" id="PF01370"/>
    </source>
</evidence>
<feature type="domain" description="DUF1731" evidence="3">
    <location>
        <begin position="252"/>
        <end position="298"/>
    </location>
</feature>
<keyword evidence="5" id="KW-1185">Reference proteome</keyword>
<name>A0ABW8XZS5_9FLAO</name>
<organism evidence="4 5">
    <name type="scientific">Chryseobacterium terrae</name>
    <dbReference type="NCBI Taxonomy" id="3163299"/>
    <lineage>
        <taxon>Bacteria</taxon>
        <taxon>Pseudomonadati</taxon>
        <taxon>Bacteroidota</taxon>
        <taxon>Flavobacteriia</taxon>
        <taxon>Flavobacteriales</taxon>
        <taxon>Weeksellaceae</taxon>
        <taxon>Chryseobacterium group</taxon>
        <taxon>Chryseobacterium</taxon>
    </lineage>
</organism>
<accession>A0ABW8XZS5</accession>
<dbReference type="Proteomes" id="UP001629058">
    <property type="component" value="Unassembled WGS sequence"/>
</dbReference>
<evidence type="ECO:0000256" key="1">
    <source>
        <dbReference type="ARBA" id="ARBA00009353"/>
    </source>
</evidence>
<sequence length="303" mass="34067">MKEIVLITGASGAIAKMLSKRIEKDYTVRFLTRKKESENEFEWDIENNIIEENAFENVSHIIHLAGANISEKRWTEDRKKELISSRVDSAKLILNALKKKNLKLKSFISASGINFYGTKTTDKIFTENDDPGNDFLSEVVVVWEKAADEFKEQNVAERVVKLRTAVVLSKNEGALAKMMTPVKLGIGSPLGSGKQYMPWIHIDDICAMYEFALKNPEIEGSYNASAPQHTTNENLTKLIAKVLNKPLWMPNVPSFILKLIFGELADALLEGSRASSEKIKKAGFEFQFPDLKVALEDLLKNKS</sequence>
<protein>
    <submittedName>
        <fullName evidence="4">TIGR01777 family oxidoreductase</fullName>
    </submittedName>
</protein>
<dbReference type="Pfam" id="PF08338">
    <property type="entry name" value="DUF1731"/>
    <property type="match status" value="1"/>
</dbReference>
<dbReference type="PANTHER" id="PTHR11092:SF0">
    <property type="entry name" value="EPIMERASE FAMILY PROTEIN SDR39U1"/>
    <property type="match status" value="1"/>
</dbReference>
<dbReference type="Pfam" id="PF01370">
    <property type="entry name" value="Epimerase"/>
    <property type="match status" value="1"/>
</dbReference>
<dbReference type="InterPro" id="IPR036291">
    <property type="entry name" value="NAD(P)-bd_dom_sf"/>
</dbReference>
<dbReference type="NCBIfam" id="TIGR01777">
    <property type="entry name" value="yfcH"/>
    <property type="match status" value="1"/>
</dbReference>
<dbReference type="PANTHER" id="PTHR11092">
    <property type="entry name" value="SUGAR NUCLEOTIDE EPIMERASE RELATED"/>
    <property type="match status" value="1"/>
</dbReference>
<dbReference type="RefSeq" id="WP_408087458.1">
    <property type="nucleotide sequence ID" value="NZ_JBELPY010000001.1"/>
</dbReference>
<reference evidence="4 5" key="1">
    <citation type="submission" date="2024-06" db="EMBL/GenBank/DDBJ databases">
        <authorList>
            <person name="Kaempfer P."/>
            <person name="Viver T."/>
        </authorList>
    </citation>
    <scope>NUCLEOTIDE SEQUENCE [LARGE SCALE GENOMIC DNA]</scope>
    <source>
        <strain evidence="4 5">ST-37</strain>
    </source>
</reference>
<evidence type="ECO:0000313" key="5">
    <source>
        <dbReference type="Proteomes" id="UP001629058"/>
    </source>
</evidence>
<comment type="similarity">
    <text evidence="1">Belongs to the NAD(P)-dependent epimerase/dehydratase family. SDR39U1 subfamily.</text>
</comment>
<feature type="domain" description="NAD-dependent epimerase/dehydratase" evidence="2">
    <location>
        <begin position="5"/>
        <end position="222"/>
    </location>
</feature>